<protein>
    <submittedName>
        <fullName evidence="1">Uncharacterized protein</fullName>
    </submittedName>
</protein>
<gene>
    <name evidence="1" type="ORF">ERS132531_00173</name>
</gene>
<sequence length="72" mass="8478">MEGLDKVKRVILKHGLKQDNPFVRDVRHSTTGLEIFYGNERQAFRYANWQVGVVMTKQLYLHGNFKIIEVED</sequence>
<dbReference type="PATRIC" id="fig|1307.472.peg.1749"/>
<reference evidence="1 2" key="1">
    <citation type="submission" date="2016-02" db="EMBL/GenBank/DDBJ databases">
        <authorList>
            <consortium name="Pathogen Informatics"/>
        </authorList>
    </citation>
    <scope>NUCLEOTIDE SEQUENCE [LARGE SCALE GENOMIC DNA]</scope>
    <source>
        <strain evidence="1 2">SS993</strain>
    </source>
</reference>
<dbReference type="EMBL" id="FILX01000002">
    <property type="protein sequence ID" value="CYX34513.1"/>
    <property type="molecule type" value="Genomic_DNA"/>
</dbReference>
<name>A0A0N0VBW1_STRSU</name>
<organism evidence="1 2">
    <name type="scientific">Streptococcus suis</name>
    <dbReference type="NCBI Taxonomy" id="1307"/>
    <lineage>
        <taxon>Bacteria</taxon>
        <taxon>Bacillati</taxon>
        <taxon>Bacillota</taxon>
        <taxon>Bacilli</taxon>
        <taxon>Lactobacillales</taxon>
        <taxon>Streptococcaceae</taxon>
        <taxon>Streptococcus</taxon>
    </lineage>
</organism>
<dbReference type="RefSeq" id="WP_029744327.1">
    <property type="nucleotide sequence ID" value="NZ_CEHB01000071.1"/>
</dbReference>
<dbReference type="Proteomes" id="UP000074903">
    <property type="component" value="Unassembled WGS sequence"/>
</dbReference>
<accession>A0A0N0VBW1</accession>
<evidence type="ECO:0000313" key="2">
    <source>
        <dbReference type="Proteomes" id="UP000074903"/>
    </source>
</evidence>
<evidence type="ECO:0000313" key="1">
    <source>
        <dbReference type="EMBL" id="CYX34513.1"/>
    </source>
</evidence>
<dbReference type="AlphaFoldDB" id="A0A0N0VBW1"/>
<proteinExistence type="predicted"/>